<evidence type="ECO:0000259" key="5">
    <source>
        <dbReference type="PROSITE" id="PS01124"/>
    </source>
</evidence>
<dbReference type="SMART" id="SM00448">
    <property type="entry name" value="REC"/>
    <property type="match status" value="1"/>
</dbReference>
<keyword evidence="2" id="KW-0238">DNA-binding</keyword>
<dbReference type="PANTHER" id="PTHR43280:SF2">
    <property type="entry name" value="HTH-TYPE TRANSCRIPTIONAL REGULATOR EXSA"/>
    <property type="match status" value="1"/>
</dbReference>
<dbReference type="InterPro" id="IPR018062">
    <property type="entry name" value="HTH_AraC-typ_CS"/>
</dbReference>
<feature type="domain" description="HTH araC/xylS-type" evidence="5">
    <location>
        <begin position="409"/>
        <end position="507"/>
    </location>
</feature>
<dbReference type="SUPFAM" id="SSF52172">
    <property type="entry name" value="CheY-like"/>
    <property type="match status" value="1"/>
</dbReference>
<dbReference type="InterPro" id="IPR009057">
    <property type="entry name" value="Homeodomain-like_sf"/>
</dbReference>
<dbReference type="PROSITE" id="PS01124">
    <property type="entry name" value="HTH_ARAC_FAMILY_2"/>
    <property type="match status" value="1"/>
</dbReference>
<dbReference type="PROSITE" id="PS50110">
    <property type="entry name" value="RESPONSE_REGULATORY"/>
    <property type="match status" value="1"/>
</dbReference>
<dbReference type="Pfam" id="PF12833">
    <property type="entry name" value="HTH_18"/>
    <property type="match status" value="1"/>
</dbReference>
<reference evidence="7 8" key="1">
    <citation type="submission" date="2018-12" db="EMBL/GenBank/DDBJ databases">
        <title>Genome sequence from the cellulolytic species, Caldicellulosiruptor changbaiensis.</title>
        <authorList>
            <person name="Blumer-Schuette S.E."/>
            <person name="Mendoza C."/>
        </authorList>
    </citation>
    <scope>NUCLEOTIDE SEQUENCE [LARGE SCALE GENOMIC DNA]</scope>
    <source>
        <strain evidence="7 8">CBS-Z</strain>
    </source>
</reference>
<feature type="modified residue" description="4-aspartylphosphate" evidence="4">
    <location>
        <position position="54"/>
    </location>
</feature>
<evidence type="ECO:0000256" key="1">
    <source>
        <dbReference type="ARBA" id="ARBA00023015"/>
    </source>
</evidence>
<dbReference type="GO" id="GO:0003700">
    <property type="term" value="F:DNA-binding transcription factor activity"/>
    <property type="evidence" value="ECO:0007669"/>
    <property type="project" value="InterPro"/>
</dbReference>
<dbReference type="Proteomes" id="UP000282930">
    <property type="component" value="Chromosome"/>
</dbReference>
<evidence type="ECO:0000256" key="4">
    <source>
        <dbReference type="PROSITE-ProRule" id="PRU00169"/>
    </source>
</evidence>
<dbReference type="KEGG" id="ccha:ELD05_13295"/>
<dbReference type="SUPFAM" id="SSF46689">
    <property type="entry name" value="Homeodomain-like"/>
    <property type="match status" value="2"/>
</dbReference>
<dbReference type="PROSITE" id="PS00041">
    <property type="entry name" value="HTH_ARAC_FAMILY_1"/>
    <property type="match status" value="1"/>
</dbReference>
<evidence type="ECO:0000259" key="6">
    <source>
        <dbReference type="PROSITE" id="PS50110"/>
    </source>
</evidence>
<dbReference type="RefSeq" id="WP_127352804.1">
    <property type="nucleotide sequence ID" value="NZ_CP034791.1"/>
</dbReference>
<proteinExistence type="predicted"/>
<evidence type="ECO:0000256" key="2">
    <source>
        <dbReference type="ARBA" id="ARBA00023125"/>
    </source>
</evidence>
<dbReference type="InterPro" id="IPR001789">
    <property type="entry name" value="Sig_transdc_resp-reg_receiver"/>
</dbReference>
<dbReference type="InterPro" id="IPR020449">
    <property type="entry name" value="Tscrpt_reg_AraC-type_HTH"/>
</dbReference>
<name>A0A3T0D8M0_9FIRM</name>
<dbReference type="GO" id="GO:0043565">
    <property type="term" value="F:sequence-specific DNA binding"/>
    <property type="evidence" value="ECO:0007669"/>
    <property type="project" value="InterPro"/>
</dbReference>
<sequence>MMKILICDDEAIVIESIKYILQKNFSNIEIETASSGDEALQKLILQSFHLVFIDIQMPDMSGIEVMEEYRKIKKEFLPLFVIISAHDRFEYARKSVELGAYSYILKPYSIADIVDVTRKAFDEIDKILSKQLEEIERKKKIKAMQSIIENGFAFLLLNGKLFSDFSIKQLEQILDVQSLKSGFVAIVKISQQNAINSIDLLNDIKNELKSAFSHRCVISFLSANSLLCIFTSEDPDYKNALKDRILKIAKAKVDSDIEVGISSLSNLYEDFEDAFYESYSNLISESNNEITDLYLDLELLEKKILNVLLKTSGFSQVQDQISELIKKYIEAYGSNQAKYKVILFVIQLLIEANIKENPKLMLAVERFIKEITAQDAQKDIVQKSLDVIAAIVSETSLQKRSLSSNSIISQAVEYINKNFTKNISLEEMSKFLNVSPYYFSKIFKKSMGINFKEYLIKLKIEHAQKLLKETNMPIKEIAYEVGFDDPNYFIKAFKKYTGTTPATLRSSQK</sequence>
<gene>
    <name evidence="7" type="ORF">ELD05_13295</name>
</gene>
<keyword evidence="3" id="KW-0804">Transcription</keyword>
<dbReference type="PANTHER" id="PTHR43280">
    <property type="entry name" value="ARAC-FAMILY TRANSCRIPTIONAL REGULATOR"/>
    <property type="match status" value="1"/>
</dbReference>
<dbReference type="Pfam" id="PF00072">
    <property type="entry name" value="Response_reg"/>
    <property type="match status" value="1"/>
</dbReference>
<keyword evidence="8" id="KW-1185">Reference proteome</keyword>
<evidence type="ECO:0000256" key="3">
    <source>
        <dbReference type="ARBA" id="ARBA00023163"/>
    </source>
</evidence>
<dbReference type="CDD" id="cd17536">
    <property type="entry name" value="REC_YesN-like"/>
    <property type="match status" value="1"/>
</dbReference>
<keyword evidence="4" id="KW-0597">Phosphoprotein</keyword>
<accession>A0A3T0D8M0</accession>
<dbReference type="Gene3D" id="1.10.10.60">
    <property type="entry name" value="Homeodomain-like"/>
    <property type="match status" value="2"/>
</dbReference>
<dbReference type="Gene3D" id="3.40.50.2300">
    <property type="match status" value="1"/>
</dbReference>
<keyword evidence="1" id="KW-0805">Transcription regulation</keyword>
<feature type="domain" description="Response regulatory" evidence="6">
    <location>
        <begin position="3"/>
        <end position="121"/>
    </location>
</feature>
<protein>
    <submittedName>
        <fullName evidence="7">Helix-turn-helix domain-containing protein</fullName>
    </submittedName>
</protein>
<dbReference type="PRINTS" id="PR00032">
    <property type="entry name" value="HTHARAC"/>
</dbReference>
<dbReference type="AlphaFoldDB" id="A0A3T0D8M0"/>
<dbReference type="InterPro" id="IPR018060">
    <property type="entry name" value="HTH_AraC"/>
</dbReference>
<dbReference type="EMBL" id="CP034791">
    <property type="protein sequence ID" value="AZT91495.1"/>
    <property type="molecule type" value="Genomic_DNA"/>
</dbReference>
<dbReference type="InterPro" id="IPR011006">
    <property type="entry name" value="CheY-like_superfamily"/>
</dbReference>
<evidence type="ECO:0000313" key="7">
    <source>
        <dbReference type="EMBL" id="AZT91495.1"/>
    </source>
</evidence>
<evidence type="ECO:0000313" key="8">
    <source>
        <dbReference type="Proteomes" id="UP000282930"/>
    </source>
</evidence>
<dbReference type="SMART" id="SM00342">
    <property type="entry name" value="HTH_ARAC"/>
    <property type="match status" value="1"/>
</dbReference>
<dbReference type="GO" id="GO:0000160">
    <property type="term" value="P:phosphorelay signal transduction system"/>
    <property type="evidence" value="ECO:0007669"/>
    <property type="project" value="InterPro"/>
</dbReference>
<organism evidence="7 8">
    <name type="scientific">Caldicellulosiruptor changbaiensis</name>
    <dbReference type="NCBI Taxonomy" id="1222016"/>
    <lineage>
        <taxon>Bacteria</taxon>
        <taxon>Bacillati</taxon>
        <taxon>Bacillota</taxon>
        <taxon>Bacillota incertae sedis</taxon>
        <taxon>Caldicellulosiruptorales</taxon>
        <taxon>Caldicellulosiruptoraceae</taxon>
        <taxon>Caldicellulosiruptor</taxon>
    </lineage>
</organism>